<organism evidence="1 2">
    <name type="scientific">Rhizobium herbae</name>
    <dbReference type="NCBI Taxonomy" id="508661"/>
    <lineage>
        <taxon>Bacteria</taxon>
        <taxon>Pseudomonadati</taxon>
        <taxon>Pseudomonadota</taxon>
        <taxon>Alphaproteobacteria</taxon>
        <taxon>Hyphomicrobiales</taxon>
        <taxon>Rhizobiaceae</taxon>
        <taxon>Rhizobium/Agrobacterium group</taxon>
        <taxon>Rhizobium</taxon>
    </lineage>
</organism>
<comment type="caution">
    <text evidence="1">The sequence shown here is derived from an EMBL/GenBank/DDBJ whole genome shotgun (WGS) entry which is preliminary data.</text>
</comment>
<keyword evidence="2" id="KW-1185">Reference proteome</keyword>
<sequence length="80" mass="8595">MTYVASPKRPVGHPDRALDCEEALEAALRHVTEGETLGEQDIEARLVQGGLAAGWEEAELRTAIADLRRNAALGLQGLSE</sequence>
<accession>A0ABS4EIU0</accession>
<evidence type="ECO:0000313" key="2">
    <source>
        <dbReference type="Proteomes" id="UP000823786"/>
    </source>
</evidence>
<gene>
    <name evidence="1" type="ORF">J2Z75_001366</name>
</gene>
<reference evidence="1 2" key="1">
    <citation type="submission" date="2021-03" db="EMBL/GenBank/DDBJ databases">
        <title>Genomic Encyclopedia of Type Strains, Phase IV (KMG-IV): sequencing the most valuable type-strain genomes for metagenomic binning, comparative biology and taxonomic classification.</title>
        <authorList>
            <person name="Goeker M."/>
        </authorList>
    </citation>
    <scope>NUCLEOTIDE SEQUENCE [LARGE SCALE GENOMIC DNA]</scope>
    <source>
        <strain evidence="1 2">DSM 26427</strain>
    </source>
</reference>
<dbReference type="RefSeq" id="WP_209849613.1">
    <property type="nucleotide sequence ID" value="NZ_JAGGJV010000002.1"/>
</dbReference>
<evidence type="ECO:0008006" key="3">
    <source>
        <dbReference type="Google" id="ProtNLM"/>
    </source>
</evidence>
<protein>
    <recommendedName>
        <fullName evidence="3">Type II toxin-antitoxin system ParD family antitoxin</fullName>
    </recommendedName>
</protein>
<dbReference type="EMBL" id="JAGGJV010000002">
    <property type="protein sequence ID" value="MBP1857870.1"/>
    <property type="molecule type" value="Genomic_DNA"/>
</dbReference>
<proteinExistence type="predicted"/>
<evidence type="ECO:0000313" key="1">
    <source>
        <dbReference type="EMBL" id="MBP1857870.1"/>
    </source>
</evidence>
<dbReference type="Proteomes" id="UP000823786">
    <property type="component" value="Unassembled WGS sequence"/>
</dbReference>
<name>A0ABS4EIU0_9HYPH</name>